<evidence type="ECO:0000313" key="4">
    <source>
        <dbReference type="Proteomes" id="UP000184389"/>
    </source>
</evidence>
<evidence type="ECO:0008006" key="5">
    <source>
        <dbReference type="Google" id="ProtNLM"/>
    </source>
</evidence>
<gene>
    <name evidence="3" type="ORF">SAMN02745180_00561</name>
</gene>
<keyword evidence="1" id="KW-0812">Transmembrane</keyword>
<sequence length="121" mass="13343">MPYGKFGRCTNNRKRYTSKSKIFIFLIMFSTIQANVAFAESIQNSKIAKGLEKMLNDLGSYLPVVAIPVGIVFTAYFFIRKGAADEMDQKKWATRIKVAIGCTIGAVVSGAIITVVSGYFK</sequence>
<dbReference type="EMBL" id="FQXR01000003">
    <property type="protein sequence ID" value="SHH59352.1"/>
    <property type="molecule type" value="Genomic_DNA"/>
</dbReference>
<evidence type="ECO:0000256" key="2">
    <source>
        <dbReference type="SAM" id="SignalP"/>
    </source>
</evidence>
<proteinExistence type="predicted"/>
<keyword evidence="1" id="KW-0472">Membrane</keyword>
<reference evidence="3 4" key="1">
    <citation type="submission" date="2016-11" db="EMBL/GenBank/DDBJ databases">
        <authorList>
            <person name="Jaros S."/>
            <person name="Januszkiewicz K."/>
            <person name="Wedrychowicz H."/>
        </authorList>
    </citation>
    <scope>NUCLEOTIDE SEQUENCE [LARGE SCALE GENOMIC DNA]</scope>
    <source>
        <strain evidence="3 4">DSM 13106</strain>
    </source>
</reference>
<keyword evidence="1" id="KW-1133">Transmembrane helix</keyword>
<dbReference type="STRING" id="1123281.SAMN02745180_00561"/>
<feature type="signal peptide" evidence="2">
    <location>
        <begin position="1"/>
        <end position="39"/>
    </location>
</feature>
<dbReference type="AlphaFoldDB" id="A0A1M5U8I8"/>
<evidence type="ECO:0000313" key="3">
    <source>
        <dbReference type="EMBL" id="SHH59352.1"/>
    </source>
</evidence>
<keyword evidence="4" id="KW-1185">Reference proteome</keyword>
<dbReference type="Proteomes" id="UP000184389">
    <property type="component" value="Unassembled WGS sequence"/>
</dbReference>
<name>A0A1M5U8I8_9FIRM</name>
<accession>A0A1M5U8I8</accession>
<feature type="transmembrane region" description="Helical" evidence="1">
    <location>
        <begin position="58"/>
        <end position="78"/>
    </location>
</feature>
<evidence type="ECO:0000256" key="1">
    <source>
        <dbReference type="SAM" id="Phobius"/>
    </source>
</evidence>
<feature type="transmembrane region" description="Helical" evidence="1">
    <location>
        <begin position="98"/>
        <end position="120"/>
    </location>
</feature>
<organism evidence="3 4">
    <name type="scientific">Sporanaerobacter acetigenes DSM 13106</name>
    <dbReference type="NCBI Taxonomy" id="1123281"/>
    <lineage>
        <taxon>Bacteria</taxon>
        <taxon>Bacillati</taxon>
        <taxon>Bacillota</taxon>
        <taxon>Tissierellia</taxon>
        <taxon>Tissierellales</taxon>
        <taxon>Sporanaerobacteraceae</taxon>
        <taxon>Sporanaerobacter</taxon>
    </lineage>
</organism>
<protein>
    <recommendedName>
        <fullName evidence="5">TrbC/VIRB2 family protein</fullName>
    </recommendedName>
</protein>
<keyword evidence="2" id="KW-0732">Signal</keyword>
<feature type="chain" id="PRO_5013064823" description="TrbC/VIRB2 family protein" evidence="2">
    <location>
        <begin position="40"/>
        <end position="121"/>
    </location>
</feature>